<feature type="transmembrane region" description="Helical" evidence="2">
    <location>
        <begin position="247"/>
        <end position="266"/>
    </location>
</feature>
<evidence type="ECO:0000256" key="1">
    <source>
        <dbReference type="SAM" id="MobiDB-lite"/>
    </source>
</evidence>
<feature type="transmembrane region" description="Helical" evidence="2">
    <location>
        <begin position="333"/>
        <end position="356"/>
    </location>
</feature>
<keyword evidence="2" id="KW-0812">Transmembrane</keyword>
<organism evidence="3 4">
    <name type="scientific">Nonomuraea rosea</name>
    <dbReference type="NCBI Taxonomy" id="638574"/>
    <lineage>
        <taxon>Bacteria</taxon>
        <taxon>Bacillati</taxon>
        <taxon>Actinomycetota</taxon>
        <taxon>Actinomycetes</taxon>
        <taxon>Streptosporangiales</taxon>
        <taxon>Streptosporangiaceae</taxon>
        <taxon>Nonomuraea</taxon>
    </lineage>
</organism>
<evidence type="ECO:0000313" key="3">
    <source>
        <dbReference type="EMBL" id="GAA3554054.1"/>
    </source>
</evidence>
<keyword evidence="2" id="KW-1133">Transmembrane helix</keyword>
<evidence type="ECO:0000313" key="4">
    <source>
        <dbReference type="Proteomes" id="UP001500630"/>
    </source>
</evidence>
<reference evidence="4" key="1">
    <citation type="journal article" date="2019" name="Int. J. Syst. Evol. Microbiol.">
        <title>The Global Catalogue of Microorganisms (GCM) 10K type strain sequencing project: providing services to taxonomists for standard genome sequencing and annotation.</title>
        <authorList>
            <consortium name="The Broad Institute Genomics Platform"/>
            <consortium name="The Broad Institute Genome Sequencing Center for Infectious Disease"/>
            <person name="Wu L."/>
            <person name="Ma J."/>
        </authorList>
    </citation>
    <scope>NUCLEOTIDE SEQUENCE [LARGE SCALE GENOMIC DNA]</scope>
    <source>
        <strain evidence="4">JCM 17326</strain>
    </source>
</reference>
<name>A0ABP6WQ70_9ACTN</name>
<dbReference type="Proteomes" id="UP001500630">
    <property type="component" value="Unassembled WGS sequence"/>
</dbReference>
<comment type="caution">
    <text evidence="3">The sequence shown here is derived from an EMBL/GenBank/DDBJ whole genome shotgun (WGS) entry which is preliminary data.</text>
</comment>
<sequence>MALDPYRRLLRIPGVPTLLLVGLLARVPATATGMALTLHVAGVMNLGYTKAGLVTAASTIGMAIGSPLSGRFVDRHGLRPVLTITTVAQAAFWACAWALPFPALVGAAALAGLLALPVFSVTRQCLAALVPVAQRRVGFTLDSMLVELSYMTGPALAVAAVTTVGSGVTMTVIGAGMTMAGVGLIVLNPPTRSAVELEEQGVRVPRRQWITPAFVALLGTAAAATFVLTATELALVATMSEAGQTEWVGLAVGIWCVYSLVGGFVYGGLSRGLSPLTLIAGMGLLTIPVGLVGGDWHWLVLALLPAGLLCAPSLSSTVDVLSRWVPSAARGEAMGFHGTALLVGGAASAPIAGAIIDGVGPVWAFAAAGLVGVAMVAVALPFWRRRPPVSEPAPLPGTVLDPKTSHAPERAPTPEPVLVPETAGLPEKVPALGIASAPGTAGAAELAEVVRTPKVPGALDVEEPVAAEEGPSPLA</sequence>
<protein>
    <submittedName>
        <fullName evidence="3">MFS transporter</fullName>
    </submittedName>
</protein>
<dbReference type="InterPro" id="IPR011701">
    <property type="entry name" value="MFS"/>
</dbReference>
<feature type="transmembrane region" description="Helical" evidence="2">
    <location>
        <begin position="273"/>
        <end position="292"/>
    </location>
</feature>
<accession>A0ABP6WQ70</accession>
<keyword evidence="4" id="KW-1185">Reference proteome</keyword>
<feature type="region of interest" description="Disordered" evidence="1">
    <location>
        <begin position="455"/>
        <end position="475"/>
    </location>
</feature>
<feature type="transmembrane region" description="Helical" evidence="2">
    <location>
        <begin position="298"/>
        <end position="321"/>
    </location>
</feature>
<evidence type="ECO:0000256" key="2">
    <source>
        <dbReference type="SAM" id="Phobius"/>
    </source>
</evidence>
<proteinExistence type="predicted"/>
<gene>
    <name evidence="3" type="ORF">GCM10022419_038040</name>
</gene>
<feature type="transmembrane region" description="Helical" evidence="2">
    <location>
        <begin position="209"/>
        <end position="235"/>
    </location>
</feature>
<dbReference type="EMBL" id="BAABDQ010000007">
    <property type="protein sequence ID" value="GAA3554054.1"/>
    <property type="molecule type" value="Genomic_DNA"/>
</dbReference>
<dbReference type="PANTHER" id="PTHR23542:SF1">
    <property type="entry name" value="MAJOR FACILITATOR SUPERFAMILY (MFS) PROFILE DOMAIN-CONTAINING PROTEIN"/>
    <property type="match status" value="1"/>
</dbReference>
<feature type="transmembrane region" description="Helical" evidence="2">
    <location>
        <begin position="105"/>
        <end position="132"/>
    </location>
</feature>
<feature type="transmembrane region" description="Helical" evidence="2">
    <location>
        <begin position="362"/>
        <end position="383"/>
    </location>
</feature>
<dbReference type="Pfam" id="PF07690">
    <property type="entry name" value="MFS_1"/>
    <property type="match status" value="1"/>
</dbReference>
<dbReference type="InterPro" id="IPR036259">
    <property type="entry name" value="MFS_trans_sf"/>
</dbReference>
<dbReference type="RefSeq" id="WP_345563400.1">
    <property type="nucleotide sequence ID" value="NZ_BAABDQ010000007.1"/>
</dbReference>
<feature type="region of interest" description="Disordered" evidence="1">
    <location>
        <begin position="391"/>
        <end position="422"/>
    </location>
</feature>
<dbReference type="SUPFAM" id="SSF103473">
    <property type="entry name" value="MFS general substrate transporter"/>
    <property type="match status" value="1"/>
</dbReference>
<feature type="transmembrane region" description="Helical" evidence="2">
    <location>
        <begin position="49"/>
        <end position="69"/>
    </location>
</feature>
<keyword evidence="2" id="KW-0472">Membrane</keyword>
<dbReference type="Gene3D" id="1.20.1250.20">
    <property type="entry name" value="MFS general substrate transporter like domains"/>
    <property type="match status" value="1"/>
</dbReference>
<dbReference type="PANTHER" id="PTHR23542">
    <property type="match status" value="1"/>
</dbReference>